<evidence type="ECO:0000256" key="2">
    <source>
        <dbReference type="ARBA" id="ARBA00022692"/>
    </source>
</evidence>
<dbReference type="PROSITE" id="PS00237">
    <property type="entry name" value="G_PROTEIN_RECEP_F1_1"/>
    <property type="match status" value="1"/>
</dbReference>
<keyword evidence="10" id="KW-0716">Sensory transduction</keyword>
<dbReference type="CDD" id="cd15936">
    <property type="entry name" value="7tmA_OR4D-like"/>
    <property type="match status" value="1"/>
</dbReference>
<dbReference type="PRINTS" id="PR00237">
    <property type="entry name" value="GPCRRHODOPSN"/>
</dbReference>
<evidence type="ECO:0000313" key="12">
    <source>
        <dbReference type="Ensembl" id="ENSMODP00000025250.3"/>
    </source>
</evidence>
<keyword evidence="5 9" id="KW-0297">G-protein coupled receptor</keyword>
<reference evidence="12 13" key="1">
    <citation type="journal article" date="2007" name="Nature">
        <title>Genome of the marsupial Monodelphis domestica reveals innovation in non-coding sequences.</title>
        <authorList>
            <person name="Mikkelsen T.S."/>
            <person name="Wakefield M.J."/>
            <person name="Aken B."/>
            <person name="Amemiya C.T."/>
            <person name="Chang J.L."/>
            <person name="Duke S."/>
            <person name="Garber M."/>
            <person name="Gentles A.J."/>
            <person name="Goodstadt L."/>
            <person name="Heger A."/>
            <person name="Jurka J."/>
            <person name="Kamal M."/>
            <person name="Mauceli E."/>
            <person name="Searle S.M."/>
            <person name="Sharpe T."/>
            <person name="Baker M.L."/>
            <person name="Batzer M.A."/>
            <person name="Benos P.V."/>
            <person name="Belov K."/>
            <person name="Clamp M."/>
            <person name="Cook A."/>
            <person name="Cuff J."/>
            <person name="Das R."/>
            <person name="Davidow L."/>
            <person name="Deakin J.E."/>
            <person name="Fazzari M.J."/>
            <person name="Glass J.L."/>
            <person name="Grabherr M."/>
            <person name="Greally J.M."/>
            <person name="Gu W."/>
            <person name="Hore T.A."/>
            <person name="Huttley G.A."/>
            <person name="Kleber M."/>
            <person name="Jirtle R.L."/>
            <person name="Koina E."/>
            <person name="Lee J.T."/>
            <person name="Mahony S."/>
            <person name="Marra M.A."/>
            <person name="Miller R.D."/>
            <person name="Nicholls R.D."/>
            <person name="Oda M."/>
            <person name="Papenfuss A.T."/>
            <person name="Parra Z.E."/>
            <person name="Pollock D.D."/>
            <person name="Ray D.A."/>
            <person name="Schein J.E."/>
            <person name="Speed T.P."/>
            <person name="Thompson K."/>
            <person name="VandeBerg J.L."/>
            <person name="Wade C.M."/>
            <person name="Walker J.A."/>
            <person name="Waters P.D."/>
            <person name="Webber C."/>
            <person name="Weidman J.R."/>
            <person name="Xie X."/>
            <person name="Zody M.C."/>
            <person name="Baldwin J."/>
            <person name="Abdouelleil A."/>
            <person name="Abdulkadir J."/>
            <person name="Abebe A."/>
            <person name="Abera B."/>
            <person name="Abreu J."/>
            <person name="Acer S.C."/>
            <person name="Aftuck L."/>
            <person name="Alexander A."/>
            <person name="An P."/>
            <person name="Anderson E."/>
            <person name="Anderson S."/>
            <person name="Arachi H."/>
            <person name="Azer M."/>
            <person name="Bachantsang P."/>
            <person name="Barry A."/>
            <person name="Bayul T."/>
            <person name="Berlin A."/>
            <person name="Bessette D."/>
            <person name="Bloom T."/>
            <person name="Bloom T."/>
            <person name="Boguslavskiy L."/>
            <person name="Bonnet C."/>
            <person name="Boukhgalter B."/>
            <person name="Bourzgui I."/>
            <person name="Brown A."/>
            <person name="Cahill P."/>
            <person name="Channer S."/>
            <person name="Cheshatsang Y."/>
            <person name="Chuda L."/>
            <person name="Citroen M."/>
            <person name="Collymore A."/>
            <person name="Cooke P."/>
            <person name="Costello M."/>
            <person name="D'Aco K."/>
            <person name="Daza R."/>
            <person name="De Haan G."/>
            <person name="DeGray S."/>
            <person name="DeMaso C."/>
            <person name="Dhargay N."/>
            <person name="Dooley K."/>
            <person name="Dooley E."/>
            <person name="Doricent M."/>
            <person name="Dorje P."/>
            <person name="Dorjee K."/>
            <person name="Dupes A."/>
            <person name="Elong R."/>
            <person name="Falk J."/>
            <person name="Farina A."/>
            <person name="Faro S."/>
            <person name="Ferguson D."/>
            <person name="Fisher S."/>
            <person name="Foley C.D."/>
            <person name="Franke A."/>
            <person name="Friedrich D."/>
            <person name="Gadbois L."/>
            <person name="Gearin G."/>
            <person name="Gearin C.R."/>
            <person name="Giannoukos G."/>
            <person name="Goode T."/>
            <person name="Graham J."/>
            <person name="Grandbois E."/>
            <person name="Grewal S."/>
            <person name="Gyaltsen K."/>
            <person name="Hafez N."/>
            <person name="Hagos B."/>
            <person name="Hall J."/>
            <person name="Henson C."/>
            <person name="Hollinger A."/>
            <person name="Honan T."/>
            <person name="Huard M.D."/>
            <person name="Hughes L."/>
            <person name="Hurhula B."/>
            <person name="Husby M.E."/>
            <person name="Kamat A."/>
            <person name="Kanga B."/>
            <person name="Kashin S."/>
            <person name="Khazanovich D."/>
            <person name="Kisner P."/>
            <person name="Lance K."/>
            <person name="Lara M."/>
            <person name="Lee W."/>
            <person name="Lennon N."/>
            <person name="Letendre F."/>
            <person name="LeVine R."/>
            <person name="Lipovsky A."/>
            <person name="Liu X."/>
            <person name="Liu J."/>
            <person name="Liu S."/>
            <person name="Lokyitsang T."/>
            <person name="Lokyitsang Y."/>
            <person name="Lubonja R."/>
            <person name="Lui A."/>
            <person name="MacDonald P."/>
            <person name="Magnisalis V."/>
            <person name="Maru K."/>
            <person name="Matthews C."/>
            <person name="McCusker W."/>
            <person name="McDonough S."/>
            <person name="Mehta T."/>
            <person name="Meldrim J."/>
            <person name="Meneus L."/>
            <person name="Mihai O."/>
            <person name="Mihalev A."/>
            <person name="Mihova T."/>
            <person name="Mittelman R."/>
            <person name="Mlenga V."/>
            <person name="Montmayeur A."/>
            <person name="Mulrain L."/>
            <person name="Navidi A."/>
            <person name="Naylor J."/>
            <person name="Negash T."/>
            <person name="Nguyen T."/>
            <person name="Nguyen N."/>
            <person name="Nicol R."/>
            <person name="Norbu C."/>
            <person name="Norbu N."/>
            <person name="Novod N."/>
            <person name="O'Neill B."/>
            <person name="Osman S."/>
            <person name="Markiewicz E."/>
            <person name="Oyono O.L."/>
            <person name="Patti C."/>
            <person name="Phunkhang P."/>
            <person name="Pierre F."/>
            <person name="Priest M."/>
            <person name="Raghuraman S."/>
            <person name="Rege F."/>
            <person name="Reyes R."/>
            <person name="Rise C."/>
            <person name="Rogov P."/>
            <person name="Ross K."/>
            <person name="Ryan E."/>
            <person name="Settipalli S."/>
            <person name="Shea T."/>
            <person name="Sherpa N."/>
            <person name="Shi L."/>
            <person name="Shih D."/>
            <person name="Sparrow T."/>
            <person name="Spaulding J."/>
            <person name="Stalker J."/>
            <person name="Stange-Thomann N."/>
            <person name="Stavropoulos S."/>
            <person name="Stone C."/>
            <person name="Strader C."/>
            <person name="Tesfaye S."/>
            <person name="Thomson T."/>
            <person name="Thoulutsang Y."/>
            <person name="Thoulutsang D."/>
            <person name="Topham K."/>
            <person name="Topping I."/>
            <person name="Tsamla T."/>
            <person name="Vassiliev H."/>
            <person name="Vo A."/>
            <person name="Wangchuk T."/>
            <person name="Wangdi T."/>
            <person name="Weiand M."/>
            <person name="Wilkinson J."/>
            <person name="Wilson A."/>
            <person name="Yadav S."/>
            <person name="Young G."/>
            <person name="Yu Q."/>
            <person name="Zembek L."/>
            <person name="Zhong D."/>
            <person name="Zimmer A."/>
            <person name="Zwirko Z."/>
            <person name="Jaffe D.B."/>
            <person name="Alvarez P."/>
            <person name="Brockman W."/>
            <person name="Butler J."/>
            <person name="Chin C."/>
            <person name="Gnerre S."/>
            <person name="MacCallum I."/>
            <person name="Graves J.A."/>
            <person name="Ponting C.P."/>
            <person name="Breen M."/>
            <person name="Samollow P.B."/>
            <person name="Lander E.S."/>
            <person name="Lindblad-Toh K."/>
        </authorList>
    </citation>
    <scope>NUCLEOTIDE SEQUENCE [LARGE SCALE GENOMIC DNA]</scope>
</reference>
<dbReference type="OMA" id="FMTLPMD"/>
<name>F7G8C3_MONDO</name>
<proteinExistence type="inferred from homology"/>
<dbReference type="InParanoid" id="F7G8C3"/>
<dbReference type="STRING" id="13616.ENSMODP00000025250"/>
<dbReference type="FunCoup" id="F7G8C3">
    <property type="interactions" value="1"/>
</dbReference>
<dbReference type="Ensembl" id="ENSMODT00000025699.3">
    <property type="protein sequence ID" value="ENSMODP00000025250.3"/>
    <property type="gene ID" value="ENSMODG00000020191.3"/>
</dbReference>
<dbReference type="PANTHER" id="PTHR48002">
    <property type="entry name" value="OLFACTORY RECEPTOR"/>
    <property type="match status" value="1"/>
</dbReference>
<evidence type="ECO:0000256" key="7">
    <source>
        <dbReference type="ARBA" id="ARBA00023170"/>
    </source>
</evidence>
<evidence type="ECO:0000259" key="11">
    <source>
        <dbReference type="PROSITE" id="PS50262"/>
    </source>
</evidence>
<feature type="transmembrane region" description="Helical" evidence="10">
    <location>
        <begin position="206"/>
        <end position="226"/>
    </location>
</feature>
<evidence type="ECO:0000256" key="9">
    <source>
        <dbReference type="RuleBase" id="RU000688"/>
    </source>
</evidence>
<evidence type="ECO:0000256" key="10">
    <source>
        <dbReference type="RuleBase" id="RU363047"/>
    </source>
</evidence>
<comment type="subcellular location">
    <subcellularLocation>
        <location evidence="10">Cell membrane</location>
        <topology evidence="10">Multi-pass membrane protein</topology>
    </subcellularLocation>
    <subcellularLocation>
        <location evidence="1">Membrane</location>
        <topology evidence="1">Multi-pass membrane protein</topology>
    </subcellularLocation>
</comment>
<dbReference type="InterPro" id="IPR017452">
    <property type="entry name" value="GPCR_Rhodpsn_7TM"/>
</dbReference>
<evidence type="ECO:0000256" key="3">
    <source>
        <dbReference type="ARBA" id="ARBA00022725"/>
    </source>
</evidence>
<keyword evidence="3 10" id="KW-0552">Olfaction</keyword>
<dbReference type="Gene3D" id="1.20.1070.10">
    <property type="entry name" value="Rhodopsin 7-helix transmembrane proteins"/>
    <property type="match status" value="1"/>
</dbReference>
<keyword evidence="7 9" id="KW-0675">Receptor</keyword>
<dbReference type="InterPro" id="IPR000276">
    <property type="entry name" value="GPCR_Rhodpsn"/>
</dbReference>
<dbReference type="Pfam" id="PF13853">
    <property type="entry name" value="7tm_4"/>
    <property type="match status" value="1"/>
</dbReference>
<gene>
    <name evidence="12" type="primary">OR4D6</name>
</gene>
<feature type="transmembrane region" description="Helical" evidence="10">
    <location>
        <begin position="271"/>
        <end position="290"/>
    </location>
</feature>
<evidence type="ECO:0000256" key="1">
    <source>
        <dbReference type="ARBA" id="ARBA00004141"/>
    </source>
</evidence>
<keyword evidence="10" id="KW-1003">Cell membrane</keyword>
<accession>F7G8C3</accession>
<dbReference type="GO" id="GO:0005886">
    <property type="term" value="C:plasma membrane"/>
    <property type="evidence" value="ECO:0000318"/>
    <property type="project" value="GO_Central"/>
</dbReference>
<reference evidence="12" key="3">
    <citation type="submission" date="2025-09" db="UniProtKB">
        <authorList>
            <consortium name="Ensembl"/>
        </authorList>
    </citation>
    <scope>IDENTIFICATION</scope>
</reference>
<feature type="domain" description="G-protein coupled receptors family 1 profile" evidence="11">
    <location>
        <begin position="42"/>
        <end position="288"/>
    </location>
</feature>
<keyword evidence="4 10" id="KW-1133">Transmembrane helix</keyword>
<keyword evidence="8 9" id="KW-0807">Transducer</keyword>
<dbReference type="PROSITE" id="PS50262">
    <property type="entry name" value="G_PROTEIN_RECEP_F1_2"/>
    <property type="match status" value="1"/>
</dbReference>
<keyword evidence="13" id="KW-1185">Reference proteome</keyword>
<keyword evidence="6 10" id="KW-0472">Membrane</keyword>
<feature type="transmembrane region" description="Helical" evidence="10">
    <location>
        <begin position="27"/>
        <end position="50"/>
    </location>
</feature>
<dbReference type="InterPro" id="IPR000725">
    <property type="entry name" value="Olfact_rcpt"/>
</dbReference>
<evidence type="ECO:0000256" key="8">
    <source>
        <dbReference type="ARBA" id="ARBA00023224"/>
    </source>
</evidence>
<dbReference type="FunFam" id="1.20.1070.10:FF:000007">
    <property type="entry name" value="Olfactory receptor"/>
    <property type="match status" value="1"/>
</dbReference>
<dbReference type="GeneTree" id="ENSGT00940000163118"/>
<dbReference type="SUPFAM" id="SSF81321">
    <property type="entry name" value="Family A G protein-coupled receptor-like"/>
    <property type="match status" value="1"/>
</dbReference>
<reference evidence="12" key="2">
    <citation type="submission" date="2025-08" db="UniProtKB">
        <authorList>
            <consortium name="Ensembl"/>
        </authorList>
    </citation>
    <scope>IDENTIFICATION</scope>
</reference>
<evidence type="ECO:0000256" key="6">
    <source>
        <dbReference type="ARBA" id="ARBA00023136"/>
    </source>
</evidence>
<evidence type="ECO:0000313" key="13">
    <source>
        <dbReference type="Proteomes" id="UP000002280"/>
    </source>
</evidence>
<feature type="transmembrane region" description="Helical" evidence="10">
    <location>
        <begin position="103"/>
        <end position="121"/>
    </location>
</feature>
<dbReference type="AlphaFoldDB" id="F7G8C3"/>
<feature type="transmembrane region" description="Helical" evidence="10">
    <location>
        <begin position="142"/>
        <end position="165"/>
    </location>
</feature>
<evidence type="ECO:0000256" key="5">
    <source>
        <dbReference type="ARBA" id="ARBA00023040"/>
    </source>
</evidence>
<dbReference type="Proteomes" id="UP000002280">
    <property type="component" value="Chromosome 5"/>
</dbReference>
<feature type="transmembrane region" description="Helical" evidence="10">
    <location>
        <begin position="238"/>
        <end position="259"/>
    </location>
</feature>
<dbReference type="GO" id="GO:0004930">
    <property type="term" value="F:G protein-coupled receptor activity"/>
    <property type="evidence" value="ECO:0007669"/>
    <property type="project" value="UniProtKB-KW"/>
</dbReference>
<protein>
    <recommendedName>
        <fullName evidence="10">Olfactory receptor</fullName>
    </recommendedName>
</protein>
<keyword evidence="2 9" id="KW-0812">Transmembrane</keyword>
<dbReference type="GO" id="GO:0004984">
    <property type="term" value="F:olfactory receptor activity"/>
    <property type="evidence" value="ECO:0000318"/>
    <property type="project" value="GO_Central"/>
</dbReference>
<evidence type="ECO:0000256" key="4">
    <source>
        <dbReference type="ARBA" id="ARBA00022989"/>
    </source>
</evidence>
<comment type="similarity">
    <text evidence="9">Belongs to the G-protein coupled receptor 1 family.</text>
</comment>
<dbReference type="PRINTS" id="PR00245">
    <property type="entry name" value="OLFACTORYR"/>
</dbReference>
<organism evidence="12 13">
    <name type="scientific">Monodelphis domestica</name>
    <name type="common">Gray short-tailed opossum</name>
    <dbReference type="NCBI Taxonomy" id="13616"/>
    <lineage>
        <taxon>Eukaryota</taxon>
        <taxon>Metazoa</taxon>
        <taxon>Chordata</taxon>
        <taxon>Craniata</taxon>
        <taxon>Vertebrata</taxon>
        <taxon>Euteleostomi</taxon>
        <taxon>Mammalia</taxon>
        <taxon>Metatheria</taxon>
        <taxon>Didelphimorphia</taxon>
        <taxon>Didelphidae</taxon>
        <taxon>Monodelphis</taxon>
    </lineage>
</organism>
<sequence>VSQIRNYTRVTEFVFLELTQFRELETFLFVVFLAVYITMVLGNVLIVVTVTCESRLHTPMYFLLRNKSILDIFFSSITVPKFLVDLLSERKVISYSGCMTQIFFFHFAGGADIFFLSVMAYDRYLAISKPLHYISIMRKEMWVGLILASWVGGGLHSIVQVILILPLHFCGPNVLDAFYCDVPQVVKLACSDTFALELLLISNNGLVTLLWFLLLLGSYTAILVMLRSQTGEGRTKVLSTCTSHIIVVTLHFVPCVYIYCRPFTTLPMDTAVSINNTVITPMLNPIIYTLRNQEMKLAMRRLKRRLVSTESG</sequence>
<dbReference type="InterPro" id="IPR050427">
    <property type="entry name" value="Olfactory_Receptors"/>
</dbReference>